<dbReference type="Pfam" id="PF22942">
    <property type="entry name" value="DUF7025"/>
    <property type="match status" value="1"/>
</dbReference>
<dbReference type="PANTHER" id="PTHR46411:SF3">
    <property type="entry name" value="AAA+ ATPASE DOMAIN-CONTAINING PROTEIN"/>
    <property type="match status" value="1"/>
</dbReference>
<dbReference type="EMBL" id="JANBPK010001555">
    <property type="protein sequence ID" value="KAJ2921742.1"/>
    <property type="molecule type" value="Genomic_DNA"/>
</dbReference>
<protein>
    <recommendedName>
        <fullName evidence="2">DUF7025 domain-containing protein</fullName>
    </recommendedName>
</protein>
<organism evidence="3 4">
    <name type="scientific">Candolleomyces eurysporus</name>
    <dbReference type="NCBI Taxonomy" id="2828524"/>
    <lineage>
        <taxon>Eukaryota</taxon>
        <taxon>Fungi</taxon>
        <taxon>Dikarya</taxon>
        <taxon>Basidiomycota</taxon>
        <taxon>Agaricomycotina</taxon>
        <taxon>Agaricomycetes</taxon>
        <taxon>Agaricomycetidae</taxon>
        <taxon>Agaricales</taxon>
        <taxon>Agaricineae</taxon>
        <taxon>Psathyrellaceae</taxon>
        <taxon>Candolleomyces</taxon>
    </lineage>
</organism>
<dbReference type="PANTHER" id="PTHR46411">
    <property type="entry name" value="FAMILY ATPASE, PUTATIVE-RELATED"/>
    <property type="match status" value="1"/>
</dbReference>
<comment type="caution">
    <text evidence="3">The sequence shown here is derived from an EMBL/GenBank/DDBJ whole genome shotgun (WGS) entry which is preliminary data.</text>
</comment>
<keyword evidence="1" id="KW-1133">Transmembrane helix</keyword>
<feature type="domain" description="DUF7025" evidence="2">
    <location>
        <begin position="170"/>
        <end position="255"/>
    </location>
</feature>
<evidence type="ECO:0000259" key="2">
    <source>
        <dbReference type="Pfam" id="PF22942"/>
    </source>
</evidence>
<accession>A0A9W8M9J4</accession>
<dbReference type="OrthoDB" id="10042665at2759"/>
<dbReference type="SUPFAM" id="SSF52540">
    <property type="entry name" value="P-loop containing nucleoside triphosphate hydrolases"/>
    <property type="match status" value="1"/>
</dbReference>
<keyword evidence="1" id="KW-0472">Membrane</keyword>
<dbReference type="GO" id="GO:0016887">
    <property type="term" value="F:ATP hydrolysis activity"/>
    <property type="evidence" value="ECO:0007669"/>
    <property type="project" value="InterPro"/>
</dbReference>
<feature type="non-terminal residue" evidence="3">
    <location>
        <position position="471"/>
    </location>
</feature>
<evidence type="ECO:0000256" key="1">
    <source>
        <dbReference type="SAM" id="Phobius"/>
    </source>
</evidence>
<dbReference type="Gene3D" id="3.40.50.300">
    <property type="entry name" value="P-loop containing nucleotide triphosphate hydrolases"/>
    <property type="match status" value="1"/>
</dbReference>
<keyword evidence="1" id="KW-0812">Transmembrane</keyword>
<dbReference type="Proteomes" id="UP001140091">
    <property type="component" value="Unassembled WGS sequence"/>
</dbReference>
<evidence type="ECO:0000313" key="3">
    <source>
        <dbReference type="EMBL" id="KAJ2921742.1"/>
    </source>
</evidence>
<keyword evidence="4" id="KW-1185">Reference proteome</keyword>
<name>A0A9W8M9J4_9AGAR</name>
<gene>
    <name evidence="3" type="ORF">H1R20_g15354</name>
</gene>
<feature type="transmembrane region" description="Helical" evidence="1">
    <location>
        <begin position="444"/>
        <end position="466"/>
    </location>
</feature>
<evidence type="ECO:0000313" key="4">
    <source>
        <dbReference type="Proteomes" id="UP001140091"/>
    </source>
</evidence>
<dbReference type="GO" id="GO:0005524">
    <property type="term" value="F:ATP binding"/>
    <property type="evidence" value="ECO:0007669"/>
    <property type="project" value="InterPro"/>
</dbReference>
<dbReference type="AlphaFoldDB" id="A0A9W8M9J4"/>
<dbReference type="InterPro" id="IPR027417">
    <property type="entry name" value="P-loop_NTPase"/>
</dbReference>
<sequence length="471" mass="53208">MAATEIANQSEVTASLSSRITRVDQRLDPRRGVTLYRKTGRKTDTKKQAERFEQNKPILFVRRQLGPGHHVIAINIDIRSKKLADVLKEMYDEIEPHGLGIARKPPSCSNRLFFLSREEFSTRRMRENAKEGNADKELIHDLDVALKYIEEDYTPTIKELEALLWKVPASITFDLLWTLFCPGSLLYAYDEYTEQELILKTRSFRLRTRSNTPGDNGPYAAQNTSQYAAIEAFAVTDDGKTFGFCTVERHIQQFDAGELGISGPDSGEANLKRVLELAQRWKAVVLLDEADVFLARRNNLNVARNALVSIFLRNLEYYQGILILTTNLITQCDPAFESRIHFTICYPSLSMELRLKIWKNFISHTSGKDTITPRDIKALAKVPMNGRQIRNSISVAQSFAAGEQQPLSTSHINMVMKMGRDWETAKATCGTPPSYVPLYLTTHFAIATILGFSVGLAVAVALAVMFQHRLQ</sequence>
<reference evidence="3" key="1">
    <citation type="submission" date="2022-06" db="EMBL/GenBank/DDBJ databases">
        <title>Genome Sequence of Candolleomyces eurysporus.</title>
        <authorList>
            <person name="Buettner E."/>
        </authorList>
    </citation>
    <scope>NUCLEOTIDE SEQUENCE</scope>
    <source>
        <strain evidence="3">VTCC 930004</strain>
    </source>
</reference>
<proteinExistence type="predicted"/>
<dbReference type="InterPro" id="IPR054289">
    <property type="entry name" value="DUF7025"/>
</dbReference>